<sequence length="163" mass="17872">MGLGNSMCPWCSENGIWALACHALWLWRNKEIHEDNQLRHIHPWAKVMSNVTNYKLEKHVDVIANDVVHKVGMLISCNPPLEGWIRLNTDGSCKEGNRAGCGGLVRGSEGEWLGSFAKFVGSSSACVAEGWVGLGRFALCPTHLSLLDAADIVRVVIPRLIAL</sequence>
<dbReference type="EMBL" id="LXQA010055841">
    <property type="protein sequence ID" value="MCI04580.1"/>
    <property type="molecule type" value="Genomic_DNA"/>
</dbReference>
<dbReference type="PANTHER" id="PTHR47723:SF19">
    <property type="entry name" value="POLYNUCLEOTIDYL TRANSFERASE, RIBONUCLEASE H-LIKE SUPERFAMILY PROTEIN"/>
    <property type="match status" value="1"/>
</dbReference>
<comment type="caution">
    <text evidence="1">The sequence shown here is derived from an EMBL/GenBank/DDBJ whole genome shotgun (WGS) entry which is preliminary data.</text>
</comment>
<dbReference type="PANTHER" id="PTHR47723">
    <property type="entry name" value="OS05G0353850 PROTEIN"/>
    <property type="match status" value="1"/>
</dbReference>
<dbReference type="Proteomes" id="UP000265520">
    <property type="component" value="Unassembled WGS sequence"/>
</dbReference>
<dbReference type="InterPro" id="IPR053151">
    <property type="entry name" value="RNase_H-like"/>
</dbReference>
<accession>A0A392NZ97</accession>
<protein>
    <submittedName>
        <fullName evidence="1">Putative ribonuclease H protein</fullName>
    </submittedName>
</protein>
<evidence type="ECO:0000313" key="2">
    <source>
        <dbReference type="Proteomes" id="UP000265520"/>
    </source>
</evidence>
<evidence type="ECO:0000313" key="1">
    <source>
        <dbReference type="EMBL" id="MCI04580.1"/>
    </source>
</evidence>
<keyword evidence="2" id="KW-1185">Reference proteome</keyword>
<name>A0A392NZ97_9FABA</name>
<reference evidence="1 2" key="1">
    <citation type="journal article" date="2018" name="Front. Plant Sci.">
        <title>Red Clover (Trifolium pratense) and Zigzag Clover (T. medium) - A Picture of Genomic Similarities and Differences.</title>
        <authorList>
            <person name="Dluhosova J."/>
            <person name="Istvanek J."/>
            <person name="Nedelnik J."/>
            <person name="Repkova J."/>
        </authorList>
    </citation>
    <scope>NUCLEOTIDE SEQUENCE [LARGE SCALE GENOMIC DNA]</scope>
    <source>
        <strain evidence="2">cv. 10/8</strain>
        <tissue evidence="1">Leaf</tissue>
    </source>
</reference>
<dbReference type="AlphaFoldDB" id="A0A392NZ97"/>
<gene>
    <name evidence="1" type="ORF">A2U01_0025627</name>
</gene>
<proteinExistence type="predicted"/>
<organism evidence="1 2">
    <name type="scientific">Trifolium medium</name>
    <dbReference type="NCBI Taxonomy" id="97028"/>
    <lineage>
        <taxon>Eukaryota</taxon>
        <taxon>Viridiplantae</taxon>
        <taxon>Streptophyta</taxon>
        <taxon>Embryophyta</taxon>
        <taxon>Tracheophyta</taxon>
        <taxon>Spermatophyta</taxon>
        <taxon>Magnoliopsida</taxon>
        <taxon>eudicotyledons</taxon>
        <taxon>Gunneridae</taxon>
        <taxon>Pentapetalae</taxon>
        <taxon>rosids</taxon>
        <taxon>fabids</taxon>
        <taxon>Fabales</taxon>
        <taxon>Fabaceae</taxon>
        <taxon>Papilionoideae</taxon>
        <taxon>50 kb inversion clade</taxon>
        <taxon>NPAAA clade</taxon>
        <taxon>Hologalegina</taxon>
        <taxon>IRL clade</taxon>
        <taxon>Trifolieae</taxon>
        <taxon>Trifolium</taxon>
    </lineage>
</organism>